<accession>A0A5C2SU69</accession>
<protein>
    <submittedName>
        <fullName evidence="1">Uncharacterized protein</fullName>
    </submittedName>
</protein>
<gene>
    <name evidence="1" type="ORF">L227DRAFT_23786</name>
</gene>
<dbReference type="PROSITE" id="PS51257">
    <property type="entry name" value="PROKAR_LIPOPROTEIN"/>
    <property type="match status" value="1"/>
</dbReference>
<sequence>MRSRDMQQWLWASLVSSDHDFATWISALTASCCGRTPLKAFGCHGSRTAWSSHRPLDQCRPFRFALENMATCFVLDNGNSLSVPGHRKIRRERCDALPDTG</sequence>
<dbReference type="AlphaFoldDB" id="A0A5C2SU69"/>
<evidence type="ECO:0000313" key="1">
    <source>
        <dbReference type="EMBL" id="RPD67412.1"/>
    </source>
</evidence>
<name>A0A5C2SU69_9APHY</name>
<dbReference type="EMBL" id="ML122250">
    <property type="protein sequence ID" value="RPD67412.1"/>
    <property type="molecule type" value="Genomic_DNA"/>
</dbReference>
<evidence type="ECO:0000313" key="2">
    <source>
        <dbReference type="Proteomes" id="UP000313359"/>
    </source>
</evidence>
<reference evidence="1" key="1">
    <citation type="journal article" date="2018" name="Genome Biol. Evol.">
        <title>Genomics and development of Lentinus tigrinus, a white-rot wood-decaying mushroom with dimorphic fruiting bodies.</title>
        <authorList>
            <person name="Wu B."/>
            <person name="Xu Z."/>
            <person name="Knudson A."/>
            <person name="Carlson A."/>
            <person name="Chen N."/>
            <person name="Kovaka S."/>
            <person name="LaButti K."/>
            <person name="Lipzen A."/>
            <person name="Pennachio C."/>
            <person name="Riley R."/>
            <person name="Schakwitz W."/>
            <person name="Umezawa K."/>
            <person name="Ohm R.A."/>
            <person name="Grigoriev I.V."/>
            <person name="Nagy L.G."/>
            <person name="Gibbons J."/>
            <person name="Hibbett D."/>
        </authorList>
    </citation>
    <scope>NUCLEOTIDE SEQUENCE [LARGE SCALE GENOMIC DNA]</scope>
    <source>
        <strain evidence="1">ALCF2SS1-6</strain>
    </source>
</reference>
<keyword evidence="2" id="KW-1185">Reference proteome</keyword>
<dbReference type="Proteomes" id="UP000313359">
    <property type="component" value="Unassembled WGS sequence"/>
</dbReference>
<organism evidence="1 2">
    <name type="scientific">Lentinus tigrinus ALCF2SS1-6</name>
    <dbReference type="NCBI Taxonomy" id="1328759"/>
    <lineage>
        <taxon>Eukaryota</taxon>
        <taxon>Fungi</taxon>
        <taxon>Dikarya</taxon>
        <taxon>Basidiomycota</taxon>
        <taxon>Agaricomycotina</taxon>
        <taxon>Agaricomycetes</taxon>
        <taxon>Polyporales</taxon>
        <taxon>Polyporaceae</taxon>
        <taxon>Lentinus</taxon>
    </lineage>
</organism>
<proteinExistence type="predicted"/>